<dbReference type="PANTHER" id="PTHR11803">
    <property type="entry name" value="2-IMINOBUTANOATE/2-IMINOPROPANOATE DEAMINASE RIDA"/>
    <property type="match status" value="1"/>
</dbReference>
<dbReference type="SUPFAM" id="SSF55298">
    <property type="entry name" value="YjgF-like"/>
    <property type="match status" value="1"/>
</dbReference>
<evidence type="ECO:0000313" key="2">
    <source>
        <dbReference type="EMBL" id="KKM77078.1"/>
    </source>
</evidence>
<dbReference type="GO" id="GO:0019239">
    <property type="term" value="F:deaminase activity"/>
    <property type="evidence" value="ECO:0007669"/>
    <property type="project" value="TreeGrafter"/>
</dbReference>
<dbReference type="NCBIfam" id="TIGR00004">
    <property type="entry name" value="Rid family detoxifying hydrolase"/>
    <property type="match status" value="1"/>
</dbReference>
<comment type="caution">
    <text evidence="2">The sequence shown here is derived from an EMBL/GenBank/DDBJ whole genome shotgun (WGS) entry which is preliminary data.</text>
</comment>
<dbReference type="Pfam" id="PF01042">
    <property type="entry name" value="Ribonuc_L-PSP"/>
    <property type="match status" value="1"/>
</dbReference>
<dbReference type="GO" id="GO:0005829">
    <property type="term" value="C:cytosol"/>
    <property type="evidence" value="ECO:0007669"/>
    <property type="project" value="TreeGrafter"/>
</dbReference>
<proteinExistence type="inferred from homology"/>
<dbReference type="AlphaFoldDB" id="A0A0F9K4Z7"/>
<protein>
    <submittedName>
        <fullName evidence="2">Uncharacterized protein</fullName>
    </submittedName>
</protein>
<gene>
    <name evidence="2" type="ORF">LCGC14_1373660</name>
</gene>
<evidence type="ECO:0000256" key="1">
    <source>
        <dbReference type="ARBA" id="ARBA00010552"/>
    </source>
</evidence>
<dbReference type="CDD" id="cd00448">
    <property type="entry name" value="YjgF_YER057c_UK114_family"/>
    <property type="match status" value="1"/>
</dbReference>
<sequence>MSRYIVNSEKAPGAIGPYSRAIKTDAMVFVSGQLGINPNSGVFIKEDIKKETQQALANLKEILLEAGSSLDNVVKTTLFITNMNDFPVINEIYGEFFQNNPPARACVEVARLPKDANFEIEAVGLL</sequence>
<dbReference type="PANTHER" id="PTHR11803:SF39">
    <property type="entry name" value="2-IMINOBUTANOATE_2-IMINOPROPANOATE DEAMINASE"/>
    <property type="match status" value="1"/>
</dbReference>
<dbReference type="Gene3D" id="3.30.1330.40">
    <property type="entry name" value="RutC-like"/>
    <property type="match status" value="1"/>
</dbReference>
<dbReference type="FunFam" id="3.30.1330.40:FF:000001">
    <property type="entry name" value="L-PSP family endoribonuclease"/>
    <property type="match status" value="1"/>
</dbReference>
<accession>A0A0F9K4Z7</accession>
<name>A0A0F9K4Z7_9ZZZZ</name>
<reference evidence="2" key="1">
    <citation type="journal article" date="2015" name="Nature">
        <title>Complex archaea that bridge the gap between prokaryotes and eukaryotes.</title>
        <authorList>
            <person name="Spang A."/>
            <person name="Saw J.H."/>
            <person name="Jorgensen S.L."/>
            <person name="Zaremba-Niedzwiedzka K."/>
            <person name="Martijn J."/>
            <person name="Lind A.E."/>
            <person name="van Eijk R."/>
            <person name="Schleper C."/>
            <person name="Guy L."/>
            <person name="Ettema T.J."/>
        </authorList>
    </citation>
    <scope>NUCLEOTIDE SEQUENCE</scope>
</reference>
<organism evidence="2">
    <name type="scientific">marine sediment metagenome</name>
    <dbReference type="NCBI Taxonomy" id="412755"/>
    <lineage>
        <taxon>unclassified sequences</taxon>
        <taxon>metagenomes</taxon>
        <taxon>ecological metagenomes</taxon>
    </lineage>
</organism>
<dbReference type="InterPro" id="IPR035959">
    <property type="entry name" value="RutC-like_sf"/>
</dbReference>
<dbReference type="EMBL" id="LAZR01008701">
    <property type="protein sequence ID" value="KKM77078.1"/>
    <property type="molecule type" value="Genomic_DNA"/>
</dbReference>
<dbReference type="InterPro" id="IPR006175">
    <property type="entry name" value="YjgF/YER057c/UK114"/>
</dbReference>
<dbReference type="InterPro" id="IPR006056">
    <property type="entry name" value="RidA"/>
</dbReference>
<comment type="similarity">
    <text evidence="1">Belongs to the RutC family.</text>
</comment>